<accession>A0ABR3WLI8</accession>
<dbReference type="Proteomes" id="UP001586593">
    <property type="component" value="Unassembled WGS sequence"/>
</dbReference>
<evidence type="ECO:0000256" key="1">
    <source>
        <dbReference type="ARBA" id="ARBA00004123"/>
    </source>
</evidence>
<evidence type="ECO:0000313" key="7">
    <source>
        <dbReference type="Proteomes" id="UP001586593"/>
    </source>
</evidence>
<evidence type="ECO:0000313" key="6">
    <source>
        <dbReference type="EMBL" id="KAL1864497.1"/>
    </source>
</evidence>
<dbReference type="Pfam" id="PF25758">
    <property type="entry name" value="TPR_IPO11"/>
    <property type="match status" value="1"/>
</dbReference>
<dbReference type="Gene3D" id="1.25.10.10">
    <property type="entry name" value="Leucine-rich Repeat Variant"/>
    <property type="match status" value="1"/>
</dbReference>
<dbReference type="SMART" id="SM00913">
    <property type="entry name" value="IBN_N"/>
    <property type="match status" value="1"/>
</dbReference>
<protein>
    <recommendedName>
        <fullName evidence="5">Importin N-terminal domain-containing protein</fullName>
    </recommendedName>
</protein>
<keyword evidence="4" id="KW-0539">Nucleus</keyword>
<evidence type="ECO:0000256" key="4">
    <source>
        <dbReference type="ARBA" id="ARBA00023242"/>
    </source>
</evidence>
<evidence type="ECO:0000256" key="3">
    <source>
        <dbReference type="ARBA" id="ARBA00022448"/>
    </source>
</evidence>
<name>A0ABR3WLI8_9PEZI</name>
<dbReference type="PANTHER" id="PTHR10997">
    <property type="entry name" value="IMPORTIN-7, 8, 11"/>
    <property type="match status" value="1"/>
</dbReference>
<organism evidence="6 7">
    <name type="scientific">Phialemonium thermophilum</name>
    <dbReference type="NCBI Taxonomy" id="223376"/>
    <lineage>
        <taxon>Eukaryota</taxon>
        <taxon>Fungi</taxon>
        <taxon>Dikarya</taxon>
        <taxon>Ascomycota</taxon>
        <taxon>Pezizomycotina</taxon>
        <taxon>Sordariomycetes</taxon>
        <taxon>Sordariomycetidae</taxon>
        <taxon>Cephalothecales</taxon>
        <taxon>Cephalothecaceae</taxon>
        <taxon>Phialemonium</taxon>
    </lineage>
</organism>
<evidence type="ECO:0000259" key="5">
    <source>
        <dbReference type="PROSITE" id="PS50166"/>
    </source>
</evidence>
<dbReference type="PROSITE" id="PS50166">
    <property type="entry name" value="IMPORTIN_B_NT"/>
    <property type="match status" value="1"/>
</dbReference>
<feature type="domain" description="Importin N-terminal" evidence="5">
    <location>
        <begin position="38"/>
        <end position="111"/>
    </location>
</feature>
<dbReference type="Pfam" id="PF03810">
    <property type="entry name" value="IBN_N"/>
    <property type="match status" value="1"/>
</dbReference>
<evidence type="ECO:0000256" key="2">
    <source>
        <dbReference type="ARBA" id="ARBA00007991"/>
    </source>
</evidence>
<proteinExistence type="inferred from homology"/>
<dbReference type="PANTHER" id="PTHR10997:SF7">
    <property type="entry name" value="IMPORTIN-11"/>
    <property type="match status" value="1"/>
</dbReference>
<comment type="subcellular location">
    <subcellularLocation>
        <location evidence="1">Nucleus</location>
    </subcellularLocation>
</comment>
<reference evidence="6 7" key="1">
    <citation type="journal article" date="2024" name="Commun. Biol.">
        <title>Comparative genomic analysis of thermophilic fungi reveals convergent evolutionary adaptations and gene losses.</title>
        <authorList>
            <person name="Steindorff A.S."/>
            <person name="Aguilar-Pontes M.V."/>
            <person name="Robinson A.J."/>
            <person name="Andreopoulos B."/>
            <person name="LaButti K."/>
            <person name="Kuo A."/>
            <person name="Mondo S."/>
            <person name="Riley R."/>
            <person name="Otillar R."/>
            <person name="Haridas S."/>
            <person name="Lipzen A."/>
            <person name="Grimwood J."/>
            <person name="Schmutz J."/>
            <person name="Clum A."/>
            <person name="Reid I.D."/>
            <person name="Moisan M.C."/>
            <person name="Butler G."/>
            <person name="Nguyen T.T.M."/>
            <person name="Dewar K."/>
            <person name="Conant G."/>
            <person name="Drula E."/>
            <person name="Henrissat B."/>
            <person name="Hansel C."/>
            <person name="Singer S."/>
            <person name="Hutchinson M.I."/>
            <person name="de Vries R.P."/>
            <person name="Natvig D.O."/>
            <person name="Powell A.J."/>
            <person name="Tsang A."/>
            <person name="Grigoriev I.V."/>
        </authorList>
    </citation>
    <scope>NUCLEOTIDE SEQUENCE [LARGE SCALE GENOMIC DNA]</scope>
    <source>
        <strain evidence="6 7">ATCC 24622</strain>
    </source>
</reference>
<dbReference type="SUPFAM" id="SSF48371">
    <property type="entry name" value="ARM repeat"/>
    <property type="match status" value="1"/>
</dbReference>
<keyword evidence="7" id="KW-1185">Reference proteome</keyword>
<dbReference type="EMBL" id="JAZHXJ010000328">
    <property type="protein sequence ID" value="KAL1864497.1"/>
    <property type="molecule type" value="Genomic_DNA"/>
</dbReference>
<dbReference type="InterPro" id="IPR058669">
    <property type="entry name" value="TPR_IPO7/11-like"/>
</dbReference>
<sequence length="1054" mass="118126">MSFAVEVPGAALPLNLQELGRALQAATSSTDHTQRQAATQQLQAWETHENFFPSLQTIFLDKSIPHEIRFLAIILLKNGVDKYWRQGLSGKTINAADKDLIRSRLLQGSIGEEDKALALHNALVVAKLVRIDFPVLGDKALSDLVDIIQSTRGGNQLHLGGALLVLLRIVKELATARLRNFQTALRANTPKLLHLVGEVYAERTAFWHAFLTKGQGDEDDADLAMSNSLVCLKILRRLLVVGFEAPHQDVSAQQFWSLSQSQFGQFLGHVSQDSPVPAPYQDMVGKHLMQFTKLHLEMCEGHPGSFALLPDSLPLVRAYWDLVASFADVFEKSGGIKQTAGAGPDAKSKVEGPLLERLALRGLLLLRGCVAIVWRAAQTFKYRSPEAKEEEARAKDLVKTGLLTDDFVLQVVNVVITKLFVFRQSDLDDWEEDPEEWEAQECDQGNAWQWQVRPCAERVLLDLLIHYRELLRPPLLAYFEVATRADSSLVTKEAVYTTMGCAAPVLNGSFDFGAFVDSTIVQDAQIQGPLAKLLRRRIAILLSQWASLESARKARPLMYQVFRHLLDRSDEANDEVVRITAARQLKVLADDFDFDAAAFATLAGDILFHLIGLLKEVSLDDTRVTILDTIRTVVARMDKHVSQFGDAIMATLPQIWESAGKGEYMIKQHILAISSALVTSMGAESTKYQGLLVPLIREILNPESPLHLPLIEDAVALWSALSTQTFPPVSPELLSLVEMALQLLDYDTEVSTESLTIVKNYIILAPEVILGDGLRRSVLAALVKLYGTKSQMRHRESTSCLDLIIRAAERLGGVQAVSVIVQDFFEIGFLPSVMESLHSMWAWNNLPRRPNAPRPNLSGDVETDYLWLLARVAYIDPELFVRILAMCEPTGAIKPVWDWLSTEWFQHADHANCVEQKLYCLALTRLCELPQPMQDLVLGKLQDYLSMWTSVLSTLKSYDDAEEEGSTKVDSGPPDMLLRTKFEAFEWDTPVDVCKRQIDEKDAVYTIYTFDFVKLRLQDLVQRAGGDERFRDEWLINVDKHVVKEFEQLMQPPS</sequence>
<dbReference type="InterPro" id="IPR001494">
    <property type="entry name" value="Importin-beta_N"/>
</dbReference>
<dbReference type="InterPro" id="IPR016024">
    <property type="entry name" value="ARM-type_fold"/>
</dbReference>
<dbReference type="InterPro" id="IPR011989">
    <property type="entry name" value="ARM-like"/>
</dbReference>
<comment type="similarity">
    <text evidence="2">Belongs to the importin beta family.</text>
</comment>
<gene>
    <name evidence="6" type="ORF">VTK73DRAFT_5845</name>
</gene>
<keyword evidence="3" id="KW-0813">Transport</keyword>
<comment type="caution">
    <text evidence="6">The sequence shown here is derived from an EMBL/GenBank/DDBJ whole genome shotgun (WGS) entry which is preliminary data.</text>
</comment>